<accession>A0ABD4T0A6</accession>
<sequence length="45" mass="4834">MGSALAEKRGRSIFLEAAIAIACIALSLFALWVSPLVLMVQQKSE</sequence>
<name>A0ABD4T0A6_9CYAN</name>
<evidence type="ECO:0000313" key="3">
    <source>
        <dbReference type="Proteomes" id="UP000031561"/>
    </source>
</evidence>
<dbReference type="EMBL" id="JTHE03000030">
    <property type="protein sequence ID" value="MCM1982142.1"/>
    <property type="molecule type" value="Genomic_DNA"/>
</dbReference>
<comment type="caution">
    <text evidence="2">The sequence shown here is derived from an EMBL/GenBank/DDBJ whole genome shotgun (WGS) entry which is preliminary data.</text>
</comment>
<feature type="transmembrane region" description="Helical" evidence="1">
    <location>
        <begin position="12"/>
        <end position="33"/>
    </location>
</feature>
<reference evidence="2 3" key="1">
    <citation type="journal article" date="2015" name="Genome Announc.">
        <title>Draft Genome Sequence of Filamentous Marine Cyanobacterium Lyngbya confervoides Strain BDU141951.</title>
        <authorList>
            <person name="Chandrababunaidu M.M."/>
            <person name="Sen D."/>
            <person name="Tripathy S."/>
        </authorList>
    </citation>
    <scope>NUCLEOTIDE SEQUENCE [LARGE SCALE GENOMIC DNA]</scope>
    <source>
        <strain evidence="2 3">BDU141951</strain>
    </source>
</reference>
<evidence type="ECO:0000313" key="2">
    <source>
        <dbReference type="EMBL" id="MCM1982142.1"/>
    </source>
</evidence>
<dbReference type="AlphaFoldDB" id="A0ABD4T0A6"/>
<dbReference type="Proteomes" id="UP000031561">
    <property type="component" value="Unassembled WGS sequence"/>
</dbReference>
<organism evidence="2 3">
    <name type="scientific">Lyngbya confervoides BDU141951</name>
    <dbReference type="NCBI Taxonomy" id="1574623"/>
    <lineage>
        <taxon>Bacteria</taxon>
        <taxon>Bacillati</taxon>
        <taxon>Cyanobacteriota</taxon>
        <taxon>Cyanophyceae</taxon>
        <taxon>Oscillatoriophycideae</taxon>
        <taxon>Oscillatoriales</taxon>
        <taxon>Microcoleaceae</taxon>
        <taxon>Lyngbya</taxon>
    </lineage>
</organism>
<keyword evidence="3" id="KW-1185">Reference proteome</keyword>
<keyword evidence="1" id="KW-0812">Transmembrane</keyword>
<evidence type="ECO:0000256" key="1">
    <source>
        <dbReference type="SAM" id="Phobius"/>
    </source>
</evidence>
<dbReference type="RefSeq" id="WP_166283934.1">
    <property type="nucleotide sequence ID" value="NZ_JTHE03000030.1"/>
</dbReference>
<proteinExistence type="predicted"/>
<keyword evidence="1" id="KW-0472">Membrane</keyword>
<keyword evidence="1" id="KW-1133">Transmembrane helix</keyword>
<gene>
    <name evidence="2" type="ORF">QQ91_0004765</name>
</gene>
<protein>
    <submittedName>
        <fullName evidence="2">Uncharacterized protein</fullName>
    </submittedName>
</protein>